<dbReference type="RefSeq" id="WP_249592616.1">
    <property type="nucleotide sequence ID" value="NZ_BAAAQL010000038.1"/>
</dbReference>
<protein>
    <submittedName>
        <fullName evidence="3">Cytochrome P450</fullName>
    </submittedName>
</protein>
<accession>A0ABY4Q818</accession>
<feature type="compositionally biased region" description="Low complexity" evidence="2">
    <location>
        <begin position="400"/>
        <end position="415"/>
    </location>
</feature>
<dbReference type="EMBL" id="CP097289">
    <property type="protein sequence ID" value="UQT61284.1"/>
    <property type="molecule type" value="Genomic_DNA"/>
</dbReference>
<comment type="similarity">
    <text evidence="1">Belongs to the cytochrome P450 family.</text>
</comment>
<dbReference type="Proteomes" id="UP000829992">
    <property type="component" value="Chromosome"/>
</dbReference>
<dbReference type="Gene3D" id="1.10.630.10">
    <property type="entry name" value="Cytochrome P450"/>
    <property type="match status" value="1"/>
</dbReference>
<keyword evidence="4" id="KW-1185">Reference proteome</keyword>
<evidence type="ECO:0000256" key="2">
    <source>
        <dbReference type="SAM" id="MobiDB-lite"/>
    </source>
</evidence>
<dbReference type="PANTHER" id="PTHR46696:SF1">
    <property type="entry name" value="CYTOCHROME P450 YJIB-RELATED"/>
    <property type="match status" value="1"/>
</dbReference>
<organism evidence="3 4">
    <name type="scientific">Streptomyces durmitorensis</name>
    <dbReference type="NCBI Taxonomy" id="319947"/>
    <lineage>
        <taxon>Bacteria</taxon>
        <taxon>Bacillati</taxon>
        <taxon>Actinomycetota</taxon>
        <taxon>Actinomycetes</taxon>
        <taxon>Kitasatosporales</taxon>
        <taxon>Streptomycetaceae</taxon>
        <taxon>Streptomyces</taxon>
    </lineage>
</organism>
<feature type="compositionally biased region" description="Pro residues" evidence="2">
    <location>
        <begin position="421"/>
        <end position="431"/>
    </location>
</feature>
<dbReference type="InterPro" id="IPR002397">
    <property type="entry name" value="Cyt_P450_B"/>
</dbReference>
<reference evidence="3 4" key="1">
    <citation type="submission" date="2022-05" db="EMBL/GenBank/DDBJ databases">
        <authorList>
            <person name="Zhou X."/>
            <person name="Li K."/>
            <person name="Man Y."/>
        </authorList>
    </citation>
    <scope>NUCLEOTIDE SEQUENCE [LARGE SCALE GENOMIC DNA]</scope>
    <source>
        <strain evidence="3 4">MS405</strain>
    </source>
</reference>
<dbReference type="PANTHER" id="PTHR46696">
    <property type="entry name" value="P450, PUTATIVE (EUROFUNG)-RELATED"/>
    <property type="match status" value="1"/>
</dbReference>
<evidence type="ECO:0000313" key="4">
    <source>
        <dbReference type="Proteomes" id="UP000829992"/>
    </source>
</evidence>
<feature type="region of interest" description="Disordered" evidence="2">
    <location>
        <begin position="400"/>
        <end position="452"/>
    </location>
</feature>
<name>A0ABY4Q818_9ACTN</name>
<gene>
    <name evidence="3" type="ORF">M4V62_42905</name>
</gene>
<evidence type="ECO:0000256" key="1">
    <source>
        <dbReference type="ARBA" id="ARBA00010617"/>
    </source>
</evidence>
<dbReference type="InterPro" id="IPR036396">
    <property type="entry name" value="Cyt_P450_sf"/>
</dbReference>
<dbReference type="CDD" id="cd20623">
    <property type="entry name" value="CYP_unk"/>
    <property type="match status" value="1"/>
</dbReference>
<proteinExistence type="inferred from homology"/>
<evidence type="ECO:0000313" key="3">
    <source>
        <dbReference type="EMBL" id="UQT61284.1"/>
    </source>
</evidence>
<sequence length="452" mass="48746">MTTPPVPPPGCPAHGSGQRISLDTPEFAANPHAYYRYMHQLGPTAPVTIAPGVEATLVTDYNAALELLQDPTTFRKDARRWRALNEGLIRPDSPVLPLLAYRPNCMFTDGAEHVRLRQAITESFARVSNSRLSRIVNQAAQFLINQFSARGSADLLRDYAQQLPLYVFNELFGCPAEIGDRVLFGISGMFDGVNAEQASQVLLQAVGELVALKRVHPGEDITSYLMQHPAQLTDEELAHTLVLLLGAGGEPEGNLIGNAFYTMLTVEEYARNGQFDKALDDTLWRNAPMSNYAPHYPVSDTDVAGDKVRAGELVLVSFGAANTALADQGADTRGHLAWSAGPHACPSKEPARLIALTGLEALFNALPDVELAVPADSLAWRPGPFNRALASLPVRFGAVTPRPAAAPEPTAASPRHQAHPPLAPTPTPTPAEPQATGKPARWSSFVRWLTGQ</sequence>
<dbReference type="SUPFAM" id="SSF48264">
    <property type="entry name" value="Cytochrome P450"/>
    <property type="match status" value="1"/>
</dbReference>
<dbReference type="PRINTS" id="PR00359">
    <property type="entry name" value="BP450"/>
</dbReference>